<dbReference type="EMBL" id="JBBPFD010000016">
    <property type="protein sequence ID" value="KAK7893311.1"/>
    <property type="molecule type" value="Genomic_DNA"/>
</dbReference>
<organism evidence="3 4">
    <name type="scientific">Mugilogobius chulae</name>
    <name type="common">yellowstripe goby</name>
    <dbReference type="NCBI Taxonomy" id="88201"/>
    <lineage>
        <taxon>Eukaryota</taxon>
        <taxon>Metazoa</taxon>
        <taxon>Chordata</taxon>
        <taxon>Craniata</taxon>
        <taxon>Vertebrata</taxon>
        <taxon>Euteleostomi</taxon>
        <taxon>Actinopterygii</taxon>
        <taxon>Neopterygii</taxon>
        <taxon>Teleostei</taxon>
        <taxon>Neoteleostei</taxon>
        <taxon>Acanthomorphata</taxon>
        <taxon>Gobiaria</taxon>
        <taxon>Gobiiformes</taxon>
        <taxon>Gobioidei</taxon>
        <taxon>Gobiidae</taxon>
        <taxon>Gobionellinae</taxon>
        <taxon>Mugilogobius</taxon>
    </lineage>
</organism>
<feature type="region of interest" description="Disordered" evidence="2">
    <location>
        <begin position="262"/>
        <end position="285"/>
    </location>
</feature>
<evidence type="ECO:0000313" key="4">
    <source>
        <dbReference type="Proteomes" id="UP001460270"/>
    </source>
</evidence>
<feature type="coiled-coil region" evidence="1">
    <location>
        <begin position="22"/>
        <end position="236"/>
    </location>
</feature>
<dbReference type="Proteomes" id="UP001460270">
    <property type="component" value="Unassembled WGS sequence"/>
</dbReference>
<proteinExistence type="predicted"/>
<comment type="caution">
    <text evidence="3">The sequence shown here is derived from an EMBL/GenBank/DDBJ whole genome shotgun (WGS) entry which is preliminary data.</text>
</comment>
<dbReference type="AlphaFoldDB" id="A0AAW0N723"/>
<protein>
    <submittedName>
        <fullName evidence="3">Uncharacterized protein</fullName>
    </submittedName>
</protein>
<reference evidence="4" key="1">
    <citation type="submission" date="2024-04" db="EMBL/GenBank/DDBJ databases">
        <title>Salinicola lusitanus LLJ914,a marine bacterium isolated from the Okinawa Trough.</title>
        <authorList>
            <person name="Li J."/>
        </authorList>
    </citation>
    <scope>NUCLEOTIDE SEQUENCE [LARGE SCALE GENOMIC DNA]</scope>
</reference>
<feature type="region of interest" description="Disordered" evidence="2">
    <location>
        <begin position="388"/>
        <end position="418"/>
    </location>
</feature>
<evidence type="ECO:0000256" key="2">
    <source>
        <dbReference type="SAM" id="MobiDB-lite"/>
    </source>
</evidence>
<name>A0AAW0N723_9GOBI</name>
<sequence>MRQMKEMIVAQRNELEKRTLATQMVQRELNQAQDEIKQLKCDLTDQQNKHQEEKFKLLNQTKHMIEAHKAERDKQKRYVQEIQSNLDCVTEENRALLQESERLHSQLKSQDVAIECLRKQLTEAENESLQKSENWESAKQTLLKEKEEVQSKLARSESQKNLLLKKMTQIQLGMNNVKIEMSEVMKTSDELRDKLRDETQQKVLLEDQIKHRDQLVQQLKDEIHQSEGERHLLEEQVNHRDQLVQQLKENPQSEENAIFWRSRAPSSGGAGQPQRPTGPKLKDEIHQSERERHLLEEQVNHRDQLVQKLREEIHQSDGERHLMEEQNCALKQEQRRAEELRYMLEEENCAQKQGLKKVEEQRQLLEEQNCAQRQQLKKAEELRHLLEEQKSSQEQKLSRAEEQRQLLEKEKNSQEQELHRAEEQLHLLEKKNLTQDQELSRAEEQRHQLERMCVVLEQRLEQKRRKWYRRLLCC</sequence>
<keyword evidence="4" id="KW-1185">Reference proteome</keyword>
<gene>
    <name evidence="3" type="ORF">WMY93_022463</name>
</gene>
<keyword evidence="1" id="KW-0175">Coiled coil</keyword>
<accession>A0AAW0N723</accession>
<evidence type="ECO:0000313" key="3">
    <source>
        <dbReference type="EMBL" id="KAK7893311.1"/>
    </source>
</evidence>
<evidence type="ECO:0000256" key="1">
    <source>
        <dbReference type="SAM" id="Coils"/>
    </source>
</evidence>
<feature type="coiled-coil region" evidence="1">
    <location>
        <begin position="306"/>
        <end position="350"/>
    </location>
</feature>